<dbReference type="OrthoDB" id="167809at2759"/>
<dbReference type="STRING" id="1965070.A0A3S3RJG7"/>
<dbReference type="PROSITE" id="PS50222">
    <property type="entry name" value="EF_HAND_2"/>
    <property type="match status" value="2"/>
</dbReference>
<evidence type="ECO:0000313" key="10">
    <source>
        <dbReference type="Proteomes" id="UP000285301"/>
    </source>
</evidence>
<evidence type="ECO:0000256" key="5">
    <source>
        <dbReference type="ARBA" id="ARBA00037900"/>
    </source>
</evidence>
<protein>
    <recommendedName>
        <fullName evidence="6">nicotinamidase</fullName>
        <ecNumber evidence="6">3.5.1.19</ecNumber>
    </recommendedName>
    <alternativeName>
        <fullName evidence="7">Nicotinamide deamidase</fullName>
    </alternativeName>
</protein>
<dbReference type="PANTHER" id="PTHR11080">
    <property type="entry name" value="PYRAZINAMIDASE/NICOTINAMIDASE"/>
    <property type="match status" value="1"/>
</dbReference>
<evidence type="ECO:0000256" key="4">
    <source>
        <dbReference type="ARBA" id="ARBA00022801"/>
    </source>
</evidence>
<name>A0A3S3RJG7_9ACAR</name>
<evidence type="ECO:0000256" key="1">
    <source>
        <dbReference type="ARBA" id="ARBA00006336"/>
    </source>
</evidence>
<dbReference type="AlphaFoldDB" id="A0A3S3RJG7"/>
<reference evidence="9 10" key="1">
    <citation type="journal article" date="2018" name="Gigascience">
        <title>Genomes of trombidid mites reveal novel predicted allergens and laterally-transferred genes associated with secondary metabolism.</title>
        <authorList>
            <person name="Dong X."/>
            <person name="Chaisiri K."/>
            <person name="Xia D."/>
            <person name="Armstrong S.D."/>
            <person name="Fang Y."/>
            <person name="Donnelly M.J."/>
            <person name="Kadowaki T."/>
            <person name="McGarry J.W."/>
            <person name="Darby A.C."/>
            <person name="Makepeace B.L."/>
        </authorList>
    </citation>
    <scope>NUCLEOTIDE SEQUENCE [LARGE SCALE GENOMIC DNA]</scope>
    <source>
        <strain evidence="9">UoL-WK</strain>
    </source>
</reference>
<dbReference type="InterPro" id="IPR000868">
    <property type="entry name" value="Isochorismatase-like_dom"/>
</dbReference>
<dbReference type="Gene3D" id="1.10.238.10">
    <property type="entry name" value="EF-hand"/>
    <property type="match status" value="1"/>
</dbReference>
<keyword evidence="3" id="KW-0479">Metal-binding</keyword>
<dbReference type="InterPro" id="IPR002048">
    <property type="entry name" value="EF_hand_dom"/>
</dbReference>
<evidence type="ECO:0000256" key="2">
    <source>
        <dbReference type="ARBA" id="ARBA00022642"/>
    </source>
</evidence>
<dbReference type="InterPro" id="IPR036380">
    <property type="entry name" value="Isochorismatase-like_sf"/>
</dbReference>
<dbReference type="PANTHER" id="PTHR11080:SF2">
    <property type="entry name" value="LD05707P"/>
    <property type="match status" value="1"/>
</dbReference>
<evidence type="ECO:0000259" key="8">
    <source>
        <dbReference type="PROSITE" id="PS50222"/>
    </source>
</evidence>
<keyword evidence="10" id="KW-1185">Reference proteome</keyword>
<dbReference type="SUPFAM" id="SSF52499">
    <property type="entry name" value="Isochorismatase-like hydrolases"/>
    <property type="match status" value="1"/>
</dbReference>
<evidence type="ECO:0000256" key="3">
    <source>
        <dbReference type="ARBA" id="ARBA00022723"/>
    </source>
</evidence>
<evidence type="ECO:0000313" key="9">
    <source>
        <dbReference type="EMBL" id="RWS00591.1"/>
    </source>
</evidence>
<comment type="similarity">
    <text evidence="1">Belongs to the isochorismatase family.</text>
</comment>
<dbReference type="EMBL" id="NCKU01011001">
    <property type="protein sequence ID" value="RWS00591.1"/>
    <property type="molecule type" value="Genomic_DNA"/>
</dbReference>
<dbReference type="InterPro" id="IPR011992">
    <property type="entry name" value="EF-hand-dom_pair"/>
</dbReference>
<feature type="domain" description="EF-hand" evidence="8">
    <location>
        <begin position="18"/>
        <end position="52"/>
    </location>
</feature>
<dbReference type="EC" id="3.5.1.19" evidence="6"/>
<keyword evidence="4" id="KW-0378">Hydrolase</keyword>
<accession>A0A3S3RJG7</accession>
<dbReference type="Proteomes" id="UP000285301">
    <property type="component" value="Unassembled WGS sequence"/>
</dbReference>
<sequence length="355" mass="40330">MKKFDFARLIQTGRCKKEEESLIRECFQHFSTEKSGLSTKDFLNLCESLFVEPDSNKPYNIPSSYLDFMFSKFNFTKSGFIGFGEFRSMWNNWIAKILWPRSALIVVDVQNDFISGSLSINKCPAGQKAEEIVPIINHLIKDVKFHEICFTYDWHPEDHISFLENIRLRKVIEKNGKPLVNNGTNDPVADVQILDIVTFEGPPKIVQKMWPKHCVQNSSGAALHSDLKVDSKAIKIYKGTNSLLDSYSAFWDNLKLNATSLDHELKSRNITDVYICGLAYDVCVTATAIDALELGYRTILINDASKGVDINEISKSKDKLISKHCVIVESNEVKNMVNGIDRRVELAYFLALNVE</sequence>
<dbReference type="Pfam" id="PF00857">
    <property type="entry name" value="Isochorismatase"/>
    <property type="match status" value="1"/>
</dbReference>
<dbReference type="InterPro" id="IPR052347">
    <property type="entry name" value="Isochorismatase_Nicotinamidase"/>
</dbReference>
<gene>
    <name evidence="9" type="ORF">B4U79_07076</name>
</gene>
<organism evidence="9 10">
    <name type="scientific">Dinothrombium tinctorium</name>
    <dbReference type="NCBI Taxonomy" id="1965070"/>
    <lineage>
        <taxon>Eukaryota</taxon>
        <taxon>Metazoa</taxon>
        <taxon>Ecdysozoa</taxon>
        <taxon>Arthropoda</taxon>
        <taxon>Chelicerata</taxon>
        <taxon>Arachnida</taxon>
        <taxon>Acari</taxon>
        <taxon>Acariformes</taxon>
        <taxon>Trombidiformes</taxon>
        <taxon>Prostigmata</taxon>
        <taxon>Anystina</taxon>
        <taxon>Parasitengona</taxon>
        <taxon>Trombidioidea</taxon>
        <taxon>Trombidiidae</taxon>
        <taxon>Dinothrombium</taxon>
    </lineage>
</organism>
<proteinExistence type="inferred from homology"/>
<dbReference type="CDD" id="cd01011">
    <property type="entry name" value="nicotinamidase"/>
    <property type="match status" value="1"/>
</dbReference>
<dbReference type="GO" id="GO:0019363">
    <property type="term" value="P:pyridine nucleotide biosynthetic process"/>
    <property type="evidence" value="ECO:0007669"/>
    <property type="project" value="UniProtKB-KW"/>
</dbReference>
<evidence type="ECO:0000256" key="6">
    <source>
        <dbReference type="ARBA" id="ARBA00039017"/>
    </source>
</evidence>
<evidence type="ECO:0000256" key="7">
    <source>
        <dbReference type="ARBA" id="ARBA00043224"/>
    </source>
</evidence>
<dbReference type="SUPFAM" id="SSF47473">
    <property type="entry name" value="EF-hand"/>
    <property type="match status" value="1"/>
</dbReference>
<keyword evidence="2" id="KW-0662">Pyridine nucleotide biosynthesis</keyword>
<feature type="domain" description="EF-hand" evidence="8">
    <location>
        <begin position="61"/>
        <end position="96"/>
    </location>
</feature>
<dbReference type="GO" id="GO:0005509">
    <property type="term" value="F:calcium ion binding"/>
    <property type="evidence" value="ECO:0007669"/>
    <property type="project" value="InterPro"/>
</dbReference>
<dbReference type="Gene3D" id="3.40.50.850">
    <property type="entry name" value="Isochorismatase-like"/>
    <property type="match status" value="1"/>
</dbReference>
<comment type="pathway">
    <text evidence="5">Cofactor biosynthesis; nicotinate biosynthesis; nicotinate from nicotinamide: step 1/1.</text>
</comment>
<comment type="caution">
    <text evidence="9">The sequence shown here is derived from an EMBL/GenBank/DDBJ whole genome shotgun (WGS) entry which is preliminary data.</text>
</comment>
<dbReference type="GO" id="GO:0008936">
    <property type="term" value="F:nicotinamidase activity"/>
    <property type="evidence" value="ECO:0007669"/>
    <property type="project" value="UniProtKB-EC"/>
</dbReference>